<dbReference type="Proteomes" id="UP001149140">
    <property type="component" value="Unassembled WGS sequence"/>
</dbReference>
<comment type="caution">
    <text evidence="3">The sequence shown here is derived from an EMBL/GenBank/DDBJ whole genome shotgun (WGS) entry which is preliminary data.</text>
</comment>
<dbReference type="Gene3D" id="3.30.360.10">
    <property type="entry name" value="Dihydrodipicolinate Reductase, domain 2"/>
    <property type="match status" value="1"/>
</dbReference>
<dbReference type="AlphaFoldDB" id="A0A9X3N1S7"/>
<evidence type="ECO:0000313" key="3">
    <source>
        <dbReference type="EMBL" id="MDA0166924.1"/>
    </source>
</evidence>
<gene>
    <name evidence="3" type="ORF">OM076_42080</name>
</gene>
<protein>
    <submittedName>
        <fullName evidence="3">Gfo/Idh/MocA family oxidoreductase</fullName>
    </submittedName>
</protein>
<name>A0A9X3N1S7_9ACTN</name>
<dbReference type="Gene3D" id="3.40.50.720">
    <property type="entry name" value="NAD(P)-binding Rossmann-like Domain"/>
    <property type="match status" value="1"/>
</dbReference>
<dbReference type="InterPro" id="IPR036291">
    <property type="entry name" value="NAD(P)-bd_dom_sf"/>
</dbReference>
<feature type="domain" description="Gfo/Idh/MocA-like oxidoreductase N-terminal" evidence="1">
    <location>
        <begin position="9"/>
        <end position="127"/>
    </location>
</feature>
<dbReference type="SUPFAM" id="SSF51735">
    <property type="entry name" value="NAD(P)-binding Rossmann-fold domains"/>
    <property type="match status" value="1"/>
</dbReference>
<accession>A0A9X3N1S7</accession>
<dbReference type="RefSeq" id="WP_270046177.1">
    <property type="nucleotide sequence ID" value="NZ_JAPDOD010000081.1"/>
</dbReference>
<dbReference type="InterPro" id="IPR000683">
    <property type="entry name" value="Gfo/Idh/MocA-like_OxRdtase_N"/>
</dbReference>
<keyword evidence="4" id="KW-1185">Reference proteome</keyword>
<proteinExistence type="predicted"/>
<dbReference type="Pfam" id="PF22725">
    <property type="entry name" value="GFO_IDH_MocA_C3"/>
    <property type="match status" value="1"/>
</dbReference>
<dbReference type="Pfam" id="PF01408">
    <property type="entry name" value="GFO_IDH_MocA"/>
    <property type="match status" value="1"/>
</dbReference>
<dbReference type="PANTHER" id="PTHR43377">
    <property type="entry name" value="BILIVERDIN REDUCTASE A"/>
    <property type="match status" value="1"/>
</dbReference>
<dbReference type="InterPro" id="IPR055170">
    <property type="entry name" value="GFO_IDH_MocA-like_dom"/>
</dbReference>
<reference evidence="3" key="1">
    <citation type="submission" date="2022-10" db="EMBL/GenBank/DDBJ databases">
        <title>The WGS of Solirubrobacter ginsenosidimutans DSM 21036.</title>
        <authorList>
            <person name="Jiang Z."/>
        </authorList>
    </citation>
    <scope>NUCLEOTIDE SEQUENCE</scope>
    <source>
        <strain evidence="3">DSM 21036</strain>
    </source>
</reference>
<sequence length="362" mass="39346">MTPRTSPLGVVVVGYGYWGPNIVRNVMERPELELIALCERDPAQVRRFEARTPGVPSSDDFDALLADPRVDAVCIATPPRTHYALARKALEAGKHVLVEKPLATAVEDAEALVDLAERKELVLMPGHTFLYSPPVNKIHDLITSGELGEIYFVTSSRMNLGLYQADGVVCDLAPHDLSILLYWLDRRVASVSAAGCTVFDPDVAETAFLTLRFEDGPSANVQVSWLAPRKVRQMIIVGSRKMVQYDDTMPDGAVRIYDRGLDMEVVQEPANFGEHRLTYRSGDIVAPRIDAAEPLSLELADFANSILTGARPRSHSRLGLEIVRVLAAAEASLAGSGEPVVISREGTLVSKAAPLGPDTRAA</sequence>
<dbReference type="EMBL" id="JAPDOD010000081">
    <property type="protein sequence ID" value="MDA0166924.1"/>
    <property type="molecule type" value="Genomic_DNA"/>
</dbReference>
<evidence type="ECO:0000259" key="1">
    <source>
        <dbReference type="Pfam" id="PF01408"/>
    </source>
</evidence>
<dbReference type="GO" id="GO:0000166">
    <property type="term" value="F:nucleotide binding"/>
    <property type="evidence" value="ECO:0007669"/>
    <property type="project" value="InterPro"/>
</dbReference>
<organism evidence="3 4">
    <name type="scientific">Solirubrobacter ginsenosidimutans</name>
    <dbReference type="NCBI Taxonomy" id="490573"/>
    <lineage>
        <taxon>Bacteria</taxon>
        <taxon>Bacillati</taxon>
        <taxon>Actinomycetota</taxon>
        <taxon>Thermoleophilia</taxon>
        <taxon>Solirubrobacterales</taxon>
        <taxon>Solirubrobacteraceae</taxon>
        <taxon>Solirubrobacter</taxon>
    </lineage>
</organism>
<evidence type="ECO:0000313" key="4">
    <source>
        <dbReference type="Proteomes" id="UP001149140"/>
    </source>
</evidence>
<dbReference type="PANTHER" id="PTHR43377:SF6">
    <property type="entry name" value="GFO_IDH_MOCA-LIKE OXIDOREDUCTASE N-TERMINAL DOMAIN-CONTAINING PROTEIN"/>
    <property type="match status" value="1"/>
</dbReference>
<dbReference type="SUPFAM" id="SSF55347">
    <property type="entry name" value="Glyceraldehyde-3-phosphate dehydrogenase-like, C-terminal domain"/>
    <property type="match status" value="1"/>
</dbReference>
<evidence type="ECO:0000259" key="2">
    <source>
        <dbReference type="Pfam" id="PF22725"/>
    </source>
</evidence>
<dbReference type="InterPro" id="IPR051450">
    <property type="entry name" value="Gfo/Idh/MocA_Oxidoreductases"/>
</dbReference>
<feature type="domain" description="GFO/IDH/MocA-like oxidoreductase" evidence="2">
    <location>
        <begin position="136"/>
        <end position="243"/>
    </location>
</feature>